<sequence length="170" mass="19487">MTFLKKFRYFTYRVTKRLGLTALSPLFFFATGFISVHVEPTVIKTCATGNYTDFQTYPATISTGCSEQRRALLSFVVYCCVRLFTYKFEELVSSSEVGCLARTKVPGMHLGFSLALPFLVRLPFVPSQTTTRIRRELEGRIVQIRDLEELQRLVPCDVQHGPKKKNHQHV</sequence>
<name>A0AA36G568_9BILA</name>
<keyword evidence="2" id="KW-1185">Reference proteome</keyword>
<dbReference type="EMBL" id="CATQJA010002654">
    <property type="protein sequence ID" value="CAJ0578613.1"/>
    <property type="molecule type" value="Genomic_DNA"/>
</dbReference>
<feature type="non-terminal residue" evidence="1">
    <location>
        <position position="170"/>
    </location>
</feature>
<dbReference type="Proteomes" id="UP001177023">
    <property type="component" value="Unassembled WGS sequence"/>
</dbReference>
<protein>
    <submittedName>
        <fullName evidence="1">Uncharacterized protein</fullName>
    </submittedName>
</protein>
<gene>
    <name evidence="1" type="ORF">MSPICULIGERA_LOCUS16858</name>
</gene>
<dbReference type="AlphaFoldDB" id="A0AA36G568"/>
<evidence type="ECO:0000313" key="1">
    <source>
        <dbReference type="EMBL" id="CAJ0578613.1"/>
    </source>
</evidence>
<reference evidence="1" key="1">
    <citation type="submission" date="2023-06" db="EMBL/GenBank/DDBJ databases">
        <authorList>
            <person name="Delattre M."/>
        </authorList>
    </citation>
    <scope>NUCLEOTIDE SEQUENCE</scope>
    <source>
        <strain evidence="1">AF72</strain>
    </source>
</reference>
<organism evidence="1 2">
    <name type="scientific">Mesorhabditis spiculigera</name>
    <dbReference type="NCBI Taxonomy" id="96644"/>
    <lineage>
        <taxon>Eukaryota</taxon>
        <taxon>Metazoa</taxon>
        <taxon>Ecdysozoa</taxon>
        <taxon>Nematoda</taxon>
        <taxon>Chromadorea</taxon>
        <taxon>Rhabditida</taxon>
        <taxon>Rhabditina</taxon>
        <taxon>Rhabditomorpha</taxon>
        <taxon>Rhabditoidea</taxon>
        <taxon>Rhabditidae</taxon>
        <taxon>Mesorhabditinae</taxon>
        <taxon>Mesorhabditis</taxon>
    </lineage>
</organism>
<evidence type="ECO:0000313" key="2">
    <source>
        <dbReference type="Proteomes" id="UP001177023"/>
    </source>
</evidence>
<accession>A0AA36G568</accession>
<proteinExistence type="predicted"/>
<comment type="caution">
    <text evidence="1">The sequence shown here is derived from an EMBL/GenBank/DDBJ whole genome shotgun (WGS) entry which is preliminary data.</text>
</comment>